<dbReference type="PROSITE" id="PS51698">
    <property type="entry name" value="U_BOX"/>
    <property type="match status" value="1"/>
</dbReference>
<dbReference type="GO" id="GO:0003755">
    <property type="term" value="F:peptidyl-prolyl cis-trans isomerase activity"/>
    <property type="evidence" value="ECO:0007669"/>
    <property type="project" value="UniProtKB-KW"/>
</dbReference>
<comment type="pathway">
    <text evidence="5">Protein modification; protein ubiquitination.</text>
</comment>
<dbReference type="PROSITE" id="PS50072">
    <property type="entry name" value="CSA_PPIASE_2"/>
    <property type="match status" value="1"/>
</dbReference>
<feature type="compositionally biased region" description="Basic and acidic residues" evidence="13">
    <location>
        <begin position="510"/>
        <end position="524"/>
    </location>
</feature>
<evidence type="ECO:0000256" key="11">
    <source>
        <dbReference type="ARBA" id="ARBA00023235"/>
    </source>
</evidence>
<dbReference type="UniPathway" id="UPA00143"/>
<dbReference type="Proteomes" id="UP000029120">
    <property type="component" value="Chromosome 8"/>
</dbReference>
<dbReference type="eggNOG" id="KOG0883">
    <property type="taxonomic scope" value="Eukaryota"/>
</dbReference>
<sequence>MGKKQHSKDRMFITKTEWATEWGGAKSKENRTPFKSLPFYCCALTFLPFEDPVCTIDGSVFELTTIVPYIRKFGKHPVTGAPLKGDDLIPLVFHKNSEGEYCCPVLNKVFTEFTHIVAVKTTGNVFCYEAIKELNIKTKNWRELLTEEPFTRADLITIQNPNAVDSKVTVEFDHVKNGLKIDDEELKKMNADPAYNINVSGDIKNMLADLGTEKAKEIALHGGGGNKARNERAAAIAAILESRSKIKENSKADEPKQTYSVVDAASASVHGRSAAAAKAGTSDKTAARIAMHMAGDRAPVNTKMVKSRYSSGAASRSFTSTAFTPVTENDFELIQVEKNPKKKGYVQFQTTHGDLNIELHCDIAPRACENFITLCERGYYNGVTFHRSIRNFMIQGGDPTGTGKGGESIWGKPFKDEPNSKLLHTGRGVVSMANSGPHTNGSQFFILYKSAPHLNYKHTVFGGVVGGLPTLSAMENVPVDESDRPSEEIKIIEANVFVNPYTELDEDEEKEKAEKENEDKDIEKVGSWYSNPGSGTAEAGAGGGGVGKYLKAKSNITNKDTVGAIDSSDLASIGVSKKRKTTSASGFKDFSSW</sequence>
<dbReference type="GO" id="GO:0006457">
    <property type="term" value="P:protein folding"/>
    <property type="evidence" value="ECO:0007669"/>
    <property type="project" value="InterPro"/>
</dbReference>
<dbReference type="Gene3D" id="2.40.100.10">
    <property type="entry name" value="Cyclophilin-like"/>
    <property type="match status" value="1"/>
</dbReference>
<keyword evidence="10" id="KW-0143">Chaperone</keyword>
<keyword evidence="11" id="KW-0413">Isomerase</keyword>
<evidence type="ECO:0000256" key="9">
    <source>
        <dbReference type="ARBA" id="ARBA00023110"/>
    </source>
</evidence>
<dbReference type="GO" id="GO:0061630">
    <property type="term" value="F:ubiquitin protein ligase activity"/>
    <property type="evidence" value="ECO:0007669"/>
    <property type="project" value="UniProtKB-EC"/>
</dbReference>
<dbReference type="SUPFAM" id="SSF50891">
    <property type="entry name" value="Cyclophilin-like"/>
    <property type="match status" value="1"/>
</dbReference>
<dbReference type="CDD" id="cd16663">
    <property type="entry name" value="RING-Ubox_PPIL2"/>
    <property type="match status" value="1"/>
</dbReference>
<gene>
    <name evidence="16" type="ordered locus">AALP_Aa8g514600</name>
</gene>
<comment type="similarity">
    <text evidence="6">Belongs to the cyclophilin-type PPIase family. PPIL2 subfamily.</text>
</comment>
<evidence type="ECO:0000256" key="6">
    <source>
        <dbReference type="ARBA" id="ARBA00007930"/>
    </source>
</evidence>
<dbReference type="PROSITE" id="PS00170">
    <property type="entry name" value="CSA_PPIASE_1"/>
    <property type="match status" value="1"/>
</dbReference>
<dbReference type="InterPro" id="IPR029000">
    <property type="entry name" value="Cyclophilin-like_dom_sf"/>
</dbReference>
<dbReference type="InterPro" id="IPR002130">
    <property type="entry name" value="Cyclophilin-type_PPIase_dom"/>
</dbReference>
<evidence type="ECO:0000256" key="12">
    <source>
        <dbReference type="ARBA" id="ARBA00023242"/>
    </source>
</evidence>
<name>A0A087GEY6_ARAAL</name>
<dbReference type="AlphaFoldDB" id="A0A087GEY6"/>
<evidence type="ECO:0000256" key="4">
    <source>
        <dbReference type="ARBA" id="ARBA00004123"/>
    </source>
</evidence>
<evidence type="ECO:0000256" key="10">
    <source>
        <dbReference type="ARBA" id="ARBA00023186"/>
    </source>
</evidence>
<organism evidence="16 17">
    <name type="scientific">Arabis alpina</name>
    <name type="common">Alpine rock-cress</name>
    <dbReference type="NCBI Taxonomy" id="50452"/>
    <lineage>
        <taxon>Eukaryota</taxon>
        <taxon>Viridiplantae</taxon>
        <taxon>Streptophyta</taxon>
        <taxon>Embryophyta</taxon>
        <taxon>Tracheophyta</taxon>
        <taxon>Spermatophyta</taxon>
        <taxon>Magnoliopsida</taxon>
        <taxon>eudicotyledons</taxon>
        <taxon>Gunneridae</taxon>
        <taxon>Pentapetalae</taxon>
        <taxon>rosids</taxon>
        <taxon>malvids</taxon>
        <taxon>Brassicales</taxon>
        <taxon>Brassicaceae</taxon>
        <taxon>Arabideae</taxon>
        <taxon>Arabis</taxon>
    </lineage>
</organism>
<dbReference type="SUPFAM" id="SSF57850">
    <property type="entry name" value="RING/U-box"/>
    <property type="match status" value="1"/>
</dbReference>
<dbReference type="GO" id="GO:0000209">
    <property type="term" value="P:protein polyubiquitination"/>
    <property type="evidence" value="ECO:0007669"/>
    <property type="project" value="TreeGrafter"/>
</dbReference>
<evidence type="ECO:0000313" key="16">
    <source>
        <dbReference type="EMBL" id="KFK28438.1"/>
    </source>
</evidence>
<evidence type="ECO:0000256" key="8">
    <source>
        <dbReference type="ARBA" id="ARBA00022786"/>
    </source>
</evidence>
<evidence type="ECO:0008006" key="18">
    <source>
        <dbReference type="Google" id="ProtNLM"/>
    </source>
</evidence>
<keyword evidence="9" id="KW-0697">Rotamase</keyword>
<comment type="subcellular location">
    <subcellularLocation>
        <location evidence="4">Nucleus</location>
    </subcellularLocation>
</comment>
<evidence type="ECO:0000256" key="5">
    <source>
        <dbReference type="ARBA" id="ARBA00004906"/>
    </source>
</evidence>
<feature type="region of interest" description="Disordered" evidence="13">
    <location>
        <begin position="503"/>
        <end position="543"/>
    </location>
</feature>
<accession>A0A087GEY6</accession>
<dbReference type="OMA" id="NFIKHCA"/>
<dbReference type="PANTHER" id="PTHR45625">
    <property type="entry name" value="PEPTIDYL-PROLYL CIS-TRANS ISOMERASE-RELATED"/>
    <property type="match status" value="1"/>
</dbReference>
<protein>
    <recommendedName>
        <fullName evidence="18">Peptidylprolyl isomerase</fullName>
    </recommendedName>
</protein>
<evidence type="ECO:0000256" key="13">
    <source>
        <dbReference type="SAM" id="MobiDB-lite"/>
    </source>
</evidence>
<dbReference type="PANTHER" id="PTHR45625:SF1">
    <property type="entry name" value="RING-TYPE E3 UBIQUITIN-PROTEIN LIGASE PPIL2"/>
    <property type="match status" value="1"/>
</dbReference>
<evidence type="ECO:0000259" key="15">
    <source>
        <dbReference type="PROSITE" id="PS51698"/>
    </source>
</evidence>
<comment type="function">
    <text evidence="3">May catalyze the cis-trans isomerization of proline imidic peptide bonds in oligopeptides thereby assisting the folding of proteins. May also function as a chaperone, playing a role in intracellular transport of proteins. May also have a protein ubiquitin ligase activity acting as an E3 ubiquitin protein ligase or as a ubiquitin-ubiquitin ligase promoting elongation of ubiquitin chains on proteins.</text>
</comment>
<proteinExistence type="inferred from homology"/>
<dbReference type="Gramene" id="KFK28438">
    <property type="protein sequence ID" value="KFK28438"/>
    <property type="gene ID" value="AALP_AA8G514600"/>
</dbReference>
<keyword evidence="7" id="KW-0808">Transferase</keyword>
<dbReference type="FunFam" id="2.40.100.10:FF:000014">
    <property type="entry name" value="Peptidyl-prolyl cis-trans isomerase cyp65"/>
    <property type="match status" value="1"/>
</dbReference>
<dbReference type="FunFam" id="3.30.40.10:FF:000079">
    <property type="entry name" value="Peptidyl-prolyl cis-trans isomerase 2"/>
    <property type="match status" value="1"/>
</dbReference>
<dbReference type="Gene3D" id="3.30.40.10">
    <property type="entry name" value="Zinc/RING finger domain, C3HC4 (zinc finger)"/>
    <property type="match status" value="1"/>
</dbReference>
<evidence type="ECO:0000313" key="17">
    <source>
        <dbReference type="Proteomes" id="UP000029120"/>
    </source>
</evidence>
<keyword evidence="17" id="KW-1185">Reference proteome</keyword>
<comment type="catalytic activity">
    <reaction evidence="2">
        <text>[protein]-peptidylproline (omega=180) = [protein]-peptidylproline (omega=0)</text>
        <dbReference type="Rhea" id="RHEA:16237"/>
        <dbReference type="Rhea" id="RHEA-COMP:10747"/>
        <dbReference type="Rhea" id="RHEA-COMP:10748"/>
        <dbReference type="ChEBI" id="CHEBI:83833"/>
        <dbReference type="ChEBI" id="CHEBI:83834"/>
        <dbReference type="EC" id="5.2.1.8"/>
    </reaction>
</comment>
<evidence type="ECO:0000256" key="1">
    <source>
        <dbReference type="ARBA" id="ARBA00000900"/>
    </source>
</evidence>
<keyword evidence="8" id="KW-0833">Ubl conjugation pathway</keyword>
<dbReference type="InterPro" id="IPR013083">
    <property type="entry name" value="Znf_RING/FYVE/PHD"/>
</dbReference>
<dbReference type="GO" id="GO:0071013">
    <property type="term" value="C:catalytic step 2 spliceosome"/>
    <property type="evidence" value="ECO:0007669"/>
    <property type="project" value="TreeGrafter"/>
</dbReference>
<keyword evidence="12" id="KW-0539">Nucleus</keyword>
<dbReference type="InterPro" id="IPR044666">
    <property type="entry name" value="Cyclophilin_A-like"/>
</dbReference>
<dbReference type="PRINTS" id="PR00153">
    <property type="entry name" value="CSAPPISMRASE"/>
</dbReference>
<dbReference type="Pfam" id="PF00160">
    <property type="entry name" value="Pro_isomerase"/>
    <property type="match status" value="1"/>
</dbReference>
<evidence type="ECO:0000256" key="7">
    <source>
        <dbReference type="ARBA" id="ARBA00022679"/>
    </source>
</evidence>
<reference evidence="17" key="1">
    <citation type="journal article" date="2015" name="Nat. Plants">
        <title>Genome expansion of Arabis alpina linked with retrotransposition and reduced symmetric DNA methylation.</title>
        <authorList>
            <person name="Willing E.M."/>
            <person name="Rawat V."/>
            <person name="Mandakova T."/>
            <person name="Maumus F."/>
            <person name="James G.V."/>
            <person name="Nordstroem K.J."/>
            <person name="Becker C."/>
            <person name="Warthmann N."/>
            <person name="Chica C."/>
            <person name="Szarzynska B."/>
            <person name="Zytnicki M."/>
            <person name="Albani M.C."/>
            <person name="Kiefer C."/>
            <person name="Bergonzi S."/>
            <person name="Castaings L."/>
            <person name="Mateos J.L."/>
            <person name="Berns M.C."/>
            <person name="Bujdoso N."/>
            <person name="Piofczyk T."/>
            <person name="de Lorenzo L."/>
            <person name="Barrero-Sicilia C."/>
            <person name="Mateos I."/>
            <person name="Piednoel M."/>
            <person name="Hagmann J."/>
            <person name="Chen-Min-Tao R."/>
            <person name="Iglesias-Fernandez R."/>
            <person name="Schuster S.C."/>
            <person name="Alonso-Blanco C."/>
            <person name="Roudier F."/>
            <person name="Carbonero P."/>
            <person name="Paz-Ares J."/>
            <person name="Davis S.J."/>
            <person name="Pecinka A."/>
            <person name="Quesneville H."/>
            <person name="Colot V."/>
            <person name="Lysak M.A."/>
            <person name="Weigel D."/>
            <person name="Coupland G."/>
            <person name="Schneeberger K."/>
        </authorList>
    </citation>
    <scope>NUCLEOTIDE SEQUENCE [LARGE SCALE GENOMIC DNA]</scope>
    <source>
        <strain evidence="17">cv. Pajares</strain>
    </source>
</reference>
<dbReference type="InterPro" id="IPR026951">
    <property type="entry name" value="PPIL2_U-box_dom"/>
</dbReference>
<dbReference type="CDD" id="cd01923">
    <property type="entry name" value="cyclophilin_RING"/>
    <property type="match status" value="1"/>
</dbReference>
<dbReference type="SMART" id="SM00504">
    <property type="entry name" value="Ubox"/>
    <property type="match status" value="1"/>
</dbReference>
<dbReference type="EMBL" id="CM002876">
    <property type="protein sequence ID" value="KFK28438.1"/>
    <property type="molecule type" value="Genomic_DNA"/>
</dbReference>
<evidence type="ECO:0000256" key="3">
    <source>
        <dbReference type="ARBA" id="ARBA00003697"/>
    </source>
</evidence>
<evidence type="ECO:0000259" key="14">
    <source>
        <dbReference type="PROSITE" id="PS50072"/>
    </source>
</evidence>
<evidence type="ECO:0000256" key="2">
    <source>
        <dbReference type="ARBA" id="ARBA00000971"/>
    </source>
</evidence>
<dbReference type="OrthoDB" id="30774at2759"/>
<dbReference type="InterPro" id="IPR020892">
    <property type="entry name" value="Cyclophilin-type_PPIase_CS"/>
</dbReference>
<dbReference type="InterPro" id="IPR003613">
    <property type="entry name" value="Ubox_domain"/>
</dbReference>
<comment type="catalytic activity">
    <reaction evidence="1">
        <text>S-ubiquitinyl-[E2 ubiquitin-conjugating enzyme]-L-cysteine + [acceptor protein]-L-lysine = [E2 ubiquitin-conjugating enzyme]-L-cysteine + N(6)-ubiquitinyl-[acceptor protein]-L-lysine.</text>
        <dbReference type="EC" id="2.3.2.27"/>
    </reaction>
</comment>
<feature type="domain" description="U-box" evidence="15">
    <location>
        <begin position="35"/>
        <end position="108"/>
    </location>
</feature>
<feature type="domain" description="PPIase cyclophilin-type" evidence="14">
    <location>
        <begin position="353"/>
        <end position="496"/>
    </location>
</feature>